<reference evidence="6" key="2">
    <citation type="submission" date="2018-11" db="EMBL/GenBank/DDBJ databases">
        <title>Shewanella sp. R106.</title>
        <authorList>
            <person name="Hwang Y.J."/>
            <person name="Hwang C.Y."/>
        </authorList>
    </citation>
    <scope>NUCLEOTIDE SEQUENCE [LARGE SCALE GENOMIC DNA]</scope>
    <source>
        <strain evidence="6">R106</strain>
    </source>
</reference>
<reference evidence="4" key="3">
    <citation type="submission" date="2018-11" db="EMBL/GenBank/DDBJ databases">
        <authorList>
            <person name="Hwang Y.J."/>
            <person name="Hwang C.Y."/>
        </authorList>
    </citation>
    <scope>NUCLEOTIDE SEQUENCE</scope>
    <source>
        <strain evidence="4">R106</strain>
    </source>
</reference>
<evidence type="ECO:0000313" key="4">
    <source>
        <dbReference type="EMBL" id="RPA28133.1"/>
    </source>
</evidence>
<sequence length="478" mass="51617">MSVIIKMLKDLEQGQQPGIDNPSAPPVGEFVRPEIQYQSVAKSRSASIGLFIVAALLIPTLWFGVSMYRQANIQMVSEPVAVSASASKETQSLLSQPQDNDGVATESPKLLVVSSTATSIQAPIEASTQANTVAITQDSTQVSQTTDTSAVGTALETHQSIDMTAPETPQTRGQVAETVKTPAQIAAALVTEIVTETVTDKPSVLGSNKTALNNIGTNQTVSNNAVSSKTISNNTTSNKIAPNNSASNNIAPTQALTTAPSSGLPAQAPIVIQKPVEMTVKEVVLTKTQMAQLQYQKAMNAEQAQRLDDAAGYYLEAIILQPSLHKARKQLAKIYYVQSNLTAAMLLLESGVSLFPQQWEFYVILSQIQTQMKAYDAALSTVAMIPDNSLWARDKWIAQTDLAQKSKNFALAEAAYRHLLLSESTKPRWWMGLGYSLDSQKKYPQAAQAYRSALSYEGLSTSAMTFIEKRLDQLGANR</sequence>
<evidence type="ECO:0000313" key="5">
    <source>
        <dbReference type="Proteomes" id="UP000273778"/>
    </source>
</evidence>
<dbReference type="RefSeq" id="WP_124013449.1">
    <property type="nucleotide sequence ID" value="NZ_CP034073.1"/>
</dbReference>
<dbReference type="InterPro" id="IPR019734">
    <property type="entry name" value="TPR_rpt"/>
</dbReference>
<feature type="region of interest" description="Disordered" evidence="1">
    <location>
        <begin position="232"/>
        <end position="251"/>
    </location>
</feature>
<keyword evidence="2" id="KW-0812">Transmembrane</keyword>
<dbReference type="KEGG" id="spsr:EGC80_06210"/>
<dbReference type="Pfam" id="PF13432">
    <property type="entry name" value="TPR_16"/>
    <property type="match status" value="2"/>
</dbReference>
<evidence type="ECO:0000313" key="6">
    <source>
        <dbReference type="Proteomes" id="UP000278855"/>
    </source>
</evidence>
<proteinExistence type="predicted"/>
<evidence type="ECO:0000256" key="1">
    <source>
        <dbReference type="SAM" id="MobiDB-lite"/>
    </source>
</evidence>
<evidence type="ECO:0000256" key="2">
    <source>
        <dbReference type="SAM" id="Phobius"/>
    </source>
</evidence>
<keyword evidence="2" id="KW-0472">Membrane</keyword>
<keyword evidence="5" id="KW-1185">Reference proteome</keyword>
<protein>
    <submittedName>
        <fullName evidence="4">Uncharacterized protein</fullName>
    </submittedName>
</protein>
<dbReference type="Proteomes" id="UP000278855">
    <property type="component" value="Unassembled WGS sequence"/>
</dbReference>
<organism evidence="4 6">
    <name type="scientific">Shewanella psychromarinicola</name>
    <dbReference type="NCBI Taxonomy" id="2487742"/>
    <lineage>
        <taxon>Bacteria</taxon>
        <taxon>Pseudomonadati</taxon>
        <taxon>Pseudomonadota</taxon>
        <taxon>Gammaproteobacteria</taxon>
        <taxon>Alteromonadales</taxon>
        <taxon>Shewanellaceae</taxon>
        <taxon>Shewanella</taxon>
    </lineage>
</organism>
<evidence type="ECO:0000313" key="3">
    <source>
        <dbReference type="EMBL" id="AZG34557.1"/>
    </source>
</evidence>
<name>A0A3N4DQL3_9GAMM</name>
<feature type="transmembrane region" description="Helical" evidence="2">
    <location>
        <begin position="48"/>
        <end position="68"/>
    </location>
</feature>
<dbReference type="Gene3D" id="1.25.40.10">
    <property type="entry name" value="Tetratricopeptide repeat domain"/>
    <property type="match status" value="2"/>
</dbReference>
<dbReference type="EMBL" id="CP034073">
    <property type="protein sequence ID" value="AZG34557.1"/>
    <property type="molecule type" value="Genomic_DNA"/>
</dbReference>
<dbReference type="InterPro" id="IPR011990">
    <property type="entry name" value="TPR-like_helical_dom_sf"/>
</dbReference>
<dbReference type="SUPFAM" id="SSF48452">
    <property type="entry name" value="TPR-like"/>
    <property type="match status" value="1"/>
</dbReference>
<reference evidence="3 5" key="1">
    <citation type="submission" date="2018-11" db="EMBL/GenBank/DDBJ databases">
        <title>Shewanella sp. M2.</title>
        <authorList>
            <person name="Hwang Y.J."/>
            <person name="Hwang C.Y."/>
        </authorList>
    </citation>
    <scope>NUCLEOTIDE SEQUENCE [LARGE SCALE GENOMIC DNA]</scope>
    <source>
        <strain evidence="3 5">M2</strain>
    </source>
</reference>
<dbReference type="Proteomes" id="UP000273778">
    <property type="component" value="Chromosome"/>
</dbReference>
<dbReference type="EMBL" id="RKKB01000008">
    <property type="protein sequence ID" value="RPA28133.1"/>
    <property type="molecule type" value="Genomic_DNA"/>
</dbReference>
<dbReference type="OrthoDB" id="5406098at2"/>
<accession>A0A3N4DQL3</accession>
<dbReference type="AlphaFoldDB" id="A0A3N4DQL3"/>
<dbReference type="SMART" id="SM00028">
    <property type="entry name" value="TPR"/>
    <property type="match status" value="3"/>
</dbReference>
<gene>
    <name evidence="4" type="ORF">EGC77_15540</name>
    <name evidence="3" type="ORF">EGC80_06210</name>
</gene>
<keyword evidence="2" id="KW-1133">Transmembrane helix</keyword>